<evidence type="ECO:0000256" key="3">
    <source>
        <dbReference type="SAM" id="SignalP"/>
    </source>
</evidence>
<name>A0AA40AG53_9PEZI</name>
<gene>
    <name evidence="4" type="ORF">B0H67DRAFT_237448</name>
</gene>
<feature type="chain" id="PRO_5041471349" description="Transmembrane protein" evidence="3">
    <location>
        <begin position="31"/>
        <end position="258"/>
    </location>
</feature>
<evidence type="ECO:0000256" key="1">
    <source>
        <dbReference type="SAM" id="MobiDB-lite"/>
    </source>
</evidence>
<organism evidence="4 5">
    <name type="scientific">Lasiosphaeris hirsuta</name>
    <dbReference type="NCBI Taxonomy" id="260670"/>
    <lineage>
        <taxon>Eukaryota</taxon>
        <taxon>Fungi</taxon>
        <taxon>Dikarya</taxon>
        <taxon>Ascomycota</taxon>
        <taxon>Pezizomycotina</taxon>
        <taxon>Sordariomycetes</taxon>
        <taxon>Sordariomycetidae</taxon>
        <taxon>Sordariales</taxon>
        <taxon>Lasiosphaeriaceae</taxon>
        <taxon>Lasiosphaeris</taxon>
    </lineage>
</organism>
<keyword evidence="3" id="KW-0732">Signal</keyword>
<sequence length="258" mass="27046">MPSVHRLRHLLSRLLLSFWVAQLQHGHAGASPVPRAVSVSANQPQVGERAPSTQFDPARSEIWLRFETAPTRTVQDKGMQKRQAVVTGPYSTVSAGPGGASAGSGTADPNDPDEDVGRGEEGLTTDQKIAIAVPIAVGFISVFGGSLAWYFGKCCFSSRKVRDSKPTGETAEVGDSLDGAKPEHESLAPTNTGQLGGTGGQQGRMSGVYGGVSELPATRRPVYPGGEQHRMNAVRSGATELPTWGGDHPPVELGGPRS</sequence>
<keyword evidence="2" id="KW-0472">Membrane</keyword>
<feature type="signal peptide" evidence="3">
    <location>
        <begin position="1"/>
        <end position="30"/>
    </location>
</feature>
<accession>A0AA40AG53</accession>
<feature type="region of interest" description="Disordered" evidence="1">
    <location>
        <begin position="160"/>
        <end position="258"/>
    </location>
</feature>
<keyword evidence="2" id="KW-0812">Transmembrane</keyword>
<dbReference type="EMBL" id="JAUKUA010000004">
    <property type="protein sequence ID" value="KAK0715260.1"/>
    <property type="molecule type" value="Genomic_DNA"/>
</dbReference>
<protein>
    <recommendedName>
        <fullName evidence="6">Transmembrane protein</fullName>
    </recommendedName>
</protein>
<evidence type="ECO:0000313" key="5">
    <source>
        <dbReference type="Proteomes" id="UP001172102"/>
    </source>
</evidence>
<comment type="caution">
    <text evidence="4">The sequence shown here is derived from an EMBL/GenBank/DDBJ whole genome shotgun (WGS) entry which is preliminary data.</text>
</comment>
<feature type="region of interest" description="Disordered" evidence="1">
    <location>
        <begin position="88"/>
        <end position="121"/>
    </location>
</feature>
<keyword evidence="5" id="KW-1185">Reference proteome</keyword>
<proteinExistence type="predicted"/>
<evidence type="ECO:0000256" key="2">
    <source>
        <dbReference type="SAM" id="Phobius"/>
    </source>
</evidence>
<evidence type="ECO:0000313" key="4">
    <source>
        <dbReference type="EMBL" id="KAK0715260.1"/>
    </source>
</evidence>
<feature type="transmembrane region" description="Helical" evidence="2">
    <location>
        <begin position="129"/>
        <end position="152"/>
    </location>
</feature>
<reference evidence="4" key="1">
    <citation type="submission" date="2023-06" db="EMBL/GenBank/DDBJ databases">
        <title>Genome-scale phylogeny and comparative genomics of the fungal order Sordariales.</title>
        <authorList>
            <consortium name="Lawrence Berkeley National Laboratory"/>
            <person name="Hensen N."/>
            <person name="Bonometti L."/>
            <person name="Westerberg I."/>
            <person name="Brannstrom I.O."/>
            <person name="Guillou S."/>
            <person name="Cros-Aarteil S."/>
            <person name="Calhoun S."/>
            <person name="Haridas S."/>
            <person name="Kuo A."/>
            <person name="Mondo S."/>
            <person name="Pangilinan J."/>
            <person name="Riley R."/>
            <person name="Labutti K."/>
            <person name="Andreopoulos B."/>
            <person name="Lipzen A."/>
            <person name="Chen C."/>
            <person name="Yanf M."/>
            <person name="Daum C."/>
            <person name="Ng V."/>
            <person name="Clum A."/>
            <person name="Steindorff A."/>
            <person name="Ohm R."/>
            <person name="Martin F."/>
            <person name="Silar P."/>
            <person name="Natvig D."/>
            <person name="Lalanne C."/>
            <person name="Gautier V."/>
            <person name="Ament-Velasquez S.L."/>
            <person name="Kruys A."/>
            <person name="Hutchinson M.I."/>
            <person name="Powell A.J."/>
            <person name="Barry K."/>
            <person name="Miller A.N."/>
            <person name="Grigoriev I.V."/>
            <person name="Debuchy R."/>
            <person name="Gladieux P."/>
            <person name="Thoren M.H."/>
            <person name="Johannesson H."/>
        </authorList>
    </citation>
    <scope>NUCLEOTIDE SEQUENCE</scope>
    <source>
        <strain evidence="4">SMH4607-1</strain>
    </source>
</reference>
<keyword evidence="2" id="KW-1133">Transmembrane helix</keyword>
<dbReference type="AlphaFoldDB" id="A0AA40AG53"/>
<evidence type="ECO:0008006" key="6">
    <source>
        <dbReference type="Google" id="ProtNLM"/>
    </source>
</evidence>
<dbReference type="Proteomes" id="UP001172102">
    <property type="component" value="Unassembled WGS sequence"/>
</dbReference>